<dbReference type="Pfam" id="PF00963">
    <property type="entry name" value="Cohesin"/>
    <property type="match status" value="1"/>
</dbReference>
<gene>
    <name evidence="4" type="ORF">D3P09_13085</name>
</gene>
<evidence type="ECO:0000256" key="2">
    <source>
        <dbReference type="SAM" id="Phobius"/>
    </source>
</evidence>
<feature type="domain" description="SLH" evidence="3">
    <location>
        <begin position="805"/>
        <end position="865"/>
    </location>
</feature>
<dbReference type="GO" id="GO:0030313">
    <property type="term" value="C:cell envelope"/>
    <property type="evidence" value="ECO:0007669"/>
    <property type="project" value="UniProtKB-SubCell"/>
</dbReference>
<feature type="domain" description="SLH" evidence="3">
    <location>
        <begin position="938"/>
        <end position="997"/>
    </location>
</feature>
<dbReference type="InterPro" id="IPR056284">
    <property type="entry name" value="AIR9-like_A9"/>
</dbReference>
<accession>A0A3A6Q2U4</accession>
<dbReference type="PROSITE" id="PS51272">
    <property type="entry name" value="SLH"/>
    <property type="match status" value="3"/>
</dbReference>
<protein>
    <recommendedName>
        <fullName evidence="3">SLH domain-containing protein</fullName>
    </recommendedName>
</protein>
<dbReference type="Pfam" id="PF00395">
    <property type="entry name" value="SLH"/>
    <property type="match status" value="3"/>
</dbReference>
<dbReference type="GO" id="GO:0000272">
    <property type="term" value="P:polysaccharide catabolic process"/>
    <property type="evidence" value="ECO:0007669"/>
    <property type="project" value="InterPro"/>
</dbReference>
<dbReference type="Gene3D" id="2.60.40.680">
    <property type="match status" value="1"/>
</dbReference>
<dbReference type="EMBL" id="QXQB01000002">
    <property type="protein sequence ID" value="RJX40284.1"/>
    <property type="molecule type" value="Genomic_DNA"/>
</dbReference>
<dbReference type="Pfam" id="PF09479">
    <property type="entry name" value="Flg_new"/>
    <property type="match status" value="2"/>
</dbReference>
<comment type="caution">
    <text evidence="4">The sequence shown here is derived from an EMBL/GenBank/DDBJ whole genome shotgun (WGS) entry which is preliminary data.</text>
</comment>
<reference evidence="4 5" key="1">
    <citation type="submission" date="2018-09" db="EMBL/GenBank/DDBJ databases">
        <title>Paenibacillus aracenensis nov. sp. isolated from a cave in southern Spain.</title>
        <authorList>
            <person name="Jurado V."/>
            <person name="Gutierrez-Patricio S."/>
            <person name="Gonzalez-Pimentel J.L."/>
            <person name="Miller A.Z."/>
            <person name="Laiz L."/>
            <person name="Saiz-Jimenez C."/>
        </authorList>
    </citation>
    <scope>NUCLEOTIDE SEQUENCE [LARGE SCALE GENOMIC DNA]</scope>
    <source>
        <strain evidence="4 5">JCM 19203</strain>
    </source>
</reference>
<comment type="subcellular location">
    <subcellularLocation>
        <location evidence="1">Cell envelope</location>
    </subcellularLocation>
</comment>
<dbReference type="InterPro" id="IPR001119">
    <property type="entry name" value="SLH_dom"/>
</dbReference>
<dbReference type="InterPro" id="IPR002102">
    <property type="entry name" value="Cohesin_dom"/>
</dbReference>
<keyword evidence="2" id="KW-0812">Transmembrane</keyword>
<dbReference type="Pfam" id="PF23197">
    <property type="entry name" value="IG_AIR9"/>
    <property type="match status" value="1"/>
</dbReference>
<dbReference type="NCBIfam" id="TIGR02543">
    <property type="entry name" value="List_Bact_rpt"/>
    <property type="match status" value="1"/>
</dbReference>
<dbReference type="InterPro" id="IPR051465">
    <property type="entry name" value="Cell_Envelope_Struct_Comp"/>
</dbReference>
<dbReference type="GO" id="GO:0030246">
    <property type="term" value="F:carbohydrate binding"/>
    <property type="evidence" value="ECO:0007669"/>
    <property type="project" value="InterPro"/>
</dbReference>
<feature type="transmembrane region" description="Helical" evidence="2">
    <location>
        <begin position="6"/>
        <end position="24"/>
    </location>
</feature>
<dbReference type="SUPFAM" id="SSF49384">
    <property type="entry name" value="Carbohydrate-binding domain"/>
    <property type="match status" value="1"/>
</dbReference>
<dbReference type="InterPro" id="IPR042229">
    <property type="entry name" value="Listeria/Bacterioides_rpt_sf"/>
</dbReference>
<sequence>MPPFFCFHSLVYYLLINMVYNPLIQAIERMIGEDYNLNKLLRKSLSIIMALSLVLSFSSVAAAAPGKIKFKLWSIEGRPGQSIHVTLTVDLPADNLFYEYTPYVDSSVPITEAYWGQWEDDGTRVQMSIRIAEDAPSGDYPMYFDLDNMWVKKGTTRENVAFTTDYDTEDGVITVKKQVSVGHTSGSAGGYVEVPVSTNSTEPISAYKIKIPYDSSVLEVVDVTAAEEGMIYYEDEEEDDVLVVEWNNNDSSVLLTNRELFKMKFKINGDTPSGQQGLPAYIYTFSDEFGEQLSGVDSQIGYITITENQPPSAGNVNVIGTPQIGETLHGNYSYLDAEFDEEGVSTYQWYRANNAAGAGEQPIAGADAKTYVLQSGDKDKYIRFEVTPIAITGAGAGTPVKSAWTGPIGVPTYQVLYEANGATQGDVPVDTTAYETGQEATVLGNTGNLVKTEHTFGGWTTDEANLGTIYMAGDSLPIESMHRTLYAKWVVNRYPVSFHSNGGSAVPSVTADYNSLIAEPQRPTRSGYSFNGWYKNEELTERWTFTSDKVVANTMLYAKWSPNSQGGGGGVPTPSEPSEQSLSLLINGRGESLAKADTKTENGRKTTVVSIDEAKLESELNEEKAGGTLTVPVAVLSDSVMMELKASTVKALQHKDMVIELQTPSGTYSLPASHIDLAALSERLGSNVPTEEIKVRLKIAKTSEDQEKAVQDAIAKEGLTLVGEPLEFTVEVSYGDRSAEIESFSSYVERSIVLPGGTDAYRITTGVAIDPDGTVRHVPTKIIAENGKHRAIINSLTNSTYAVVWHPVSFADAARHWAKDAVNEMGSRLIISGIENNQIKPDLAVSRAEFTAIIVSALGFKSTNEAVSSYSDVSASAWFSGAIESAKSYHLVGGFEDGTFRPSQELTREQAVVILMNAMELTGLKQKHSLSSDAMQRLDSFTDTQEVSEWAREAMAIAVEAKLVTGHKDNRLAPQSYITRAEVATIIRRLLEQSNLI</sequence>
<dbReference type="Proteomes" id="UP000267798">
    <property type="component" value="Unassembled WGS sequence"/>
</dbReference>
<keyword evidence="2" id="KW-0472">Membrane</keyword>
<feature type="domain" description="SLH" evidence="3">
    <location>
        <begin position="866"/>
        <end position="929"/>
    </location>
</feature>
<evidence type="ECO:0000259" key="3">
    <source>
        <dbReference type="PROSITE" id="PS51272"/>
    </source>
</evidence>
<dbReference type="InterPro" id="IPR013378">
    <property type="entry name" value="InlB-like_B-rpt"/>
</dbReference>
<evidence type="ECO:0000256" key="1">
    <source>
        <dbReference type="ARBA" id="ARBA00004196"/>
    </source>
</evidence>
<evidence type="ECO:0000313" key="5">
    <source>
        <dbReference type="Proteomes" id="UP000267798"/>
    </source>
</evidence>
<proteinExistence type="predicted"/>
<dbReference type="Gene3D" id="2.60.40.4270">
    <property type="entry name" value="Listeria-Bacteroides repeat domain"/>
    <property type="match status" value="2"/>
</dbReference>
<dbReference type="AlphaFoldDB" id="A0A3A6Q2U4"/>
<dbReference type="OrthoDB" id="663332at2"/>
<name>A0A3A6Q2U4_9BACL</name>
<keyword evidence="5" id="KW-1185">Reference proteome</keyword>
<organism evidence="4 5">
    <name type="scientific">Paenibacillus pinisoli</name>
    <dbReference type="NCBI Taxonomy" id="1276110"/>
    <lineage>
        <taxon>Bacteria</taxon>
        <taxon>Bacillati</taxon>
        <taxon>Bacillota</taxon>
        <taxon>Bacilli</taxon>
        <taxon>Bacillales</taxon>
        <taxon>Paenibacillaceae</taxon>
        <taxon>Paenibacillus</taxon>
    </lineage>
</organism>
<dbReference type="Gene3D" id="2.60.40.2700">
    <property type="match status" value="1"/>
</dbReference>
<keyword evidence="2" id="KW-1133">Transmembrane helix</keyword>
<evidence type="ECO:0000313" key="4">
    <source>
        <dbReference type="EMBL" id="RJX40284.1"/>
    </source>
</evidence>
<dbReference type="CDD" id="cd08548">
    <property type="entry name" value="Type_I_cohesin_like"/>
    <property type="match status" value="1"/>
</dbReference>
<dbReference type="InterPro" id="IPR008965">
    <property type="entry name" value="CBM2/CBM3_carb-bd_dom_sf"/>
</dbReference>
<dbReference type="PANTHER" id="PTHR43308">
    <property type="entry name" value="OUTER MEMBRANE PROTEIN ALPHA-RELATED"/>
    <property type="match status" value="1"/>
</dbReference>
<feature type="transmembrane region" description="Helical" evidence="2">
    <location>
        <begin position="45"/>
        <end position="64"/>
    </location>
</feature>